<evidence type="ECO:0000256" key="9">
    <source>
        <dbReference type="ARBA" id="ARBA00047984"/>
    </source>
</evidence>
<evidence type="ECO:0000259" key="12">
    <source>
        <dbReference type="PROSITE" id="PS51194"/>
    </source>
</evidence>
<comment type="catalytic activity">
    <reaction evidence="9">
        <text>ATP + H2O = ADP + phosphate + H(+)</text>
        <dbReference type="Rhea" id="RHEA:13065"/>
        <dbReference type="ChEBI" id="CHEBI:15377"/>
        <dbReference type="ChEBI" id="CHEBI:15378"/>
        <dbReference type="ChEBI" id="CHEBI:30616"/>
        <dbReference type="ChEBI" id="CHEBI:43474"/>
        <dbReference type="ChEBI" id="CHEBI:456216"/>
        <dbReference type="EC" id="3.6.4.13"/>
    </reaction>
</comment>
<evidence type="ECO:0000256" key="8">
    <source>
        <dbReference type="ARBA" id="ARBA00023274"/>
    </source>
</evidence>
<dbReference type="GO" id="GO:0005840">
    <property type="term" value="C:ribosome"/>
    <property type="evidence" value="ECO:0007669"/>
    <property type="project" value="UniProtKB-KW"/>
</dbReference>
<dbReference type="PROSITE" id="PS00690">
    <property type="entry name" value="DEAH_ATP_HELICASE"/>
    <property type="match status" value="1"/>
</dbReference>
<feature type="domain" description="Helicase ATP-binding" evidence="11">
    <location>
        <begin position="57"/>
        <end position="220"/>
    </location>
</feature>
<dbReference type="Pfam" id="PF21010">
    <property type="entry name" value="HA2_C"/>
    <property type="match status" value="1"/>
</dbReference>
<dbReference type="Pfam" id="PF01247">
    <property type="entry name" value="Ribosomal_L35Ae"/>
    <property type="match status" value="1"/>
</dbReference>
<dbReference type="HAMAP" id="MF_00573">
    <property type="entry name" value="Ribosomal_eL33"/>
    <property type="match status" value="1"/>
</dbReference>
<dbReference type="PROSITE" id="PS01105">
    <property type="entry name" value="RIBOSOMAL_L35AE"/>
    <property type="match status" value="1"/>
</dbReference>
<dbReference type="PROSITE" id="PS51194">
    <property type="entry name" value="HELICASE_CTER"/>
    <property type="match status" value="1"/>
</dbReference>
<dbReference type="SUPFAM" id="SSF50447">
    <property type="entry name" value="Translation proteins"/>
    <property type="match status" value="1"/>
</dbReference>
<feature type="region of interest" description="Disordered" evidence="10">
    <location>
        <begin position="1"/>
        <end position="33"/>
    </location>
</feature>
<dbReference type="EC" id="3.6.4.13" evidence="2"/>
<dbReference type="InterPro" id="IPR027417">
    <property type="entry name" value="P-loop_NTPase"/>
</dbReference>
<evidence type="ECO:0000256" key="6">
    <source>
        <dbReference type="ARBA" id="ARBA00022840"/>
    </source>
</evidence>
<dbReference type="SMART" id="SM00490">
    <property type="entry name" value="HELICc"/>
    <property type="match status" value="1"/>
</dbReference>
<dbReference type="SMART" id="SM00487">
    <property type="entry name" value="DEXDc"/>
    <property type="match status" value="1"/>
</dbReference>
<evidence type="ECO:0000313" key="13">
    <source>
        <dbReference type="EMBL" id="RLN45783.1"/>
    </source>
</evidence>
<comment type="caution">
    <text evidence="13">The sequence shown here is derived from an EMBL/GenBank/DDBJ whole genome shotgun (WGS) entry which is preliminary data.</text>
</comment>
<dbReference type="InterPro" id="IPR011545">
    <property type="entry name" value="DEAD/DEAH_box_helicase_dom"/>
</dbReference>
<dbReference type="InterPro" id="IPR011709">
    <property type="entry name" value="DEAD-box_helicase_OB_fold"/>
</dbReference>
<accession>A0A421FJJ4</accession>
<dbReference type="GO" id="GO:0016787">
    <property type="term" value="F:hydrolase activity"/>
    <property type="evidence" value="ECO:0007669"/>
    <property type="project" value="UniProtKB-KW"/>
</dbReference>
<evidence type="ECO:0000313" key="14">
    <source>
        <dbReference type="Proteomes" id="UP000284657"/>
    </source>
</evidence>
<dbReference type="Pfam" id="PF07717">
    <property type="entry name" value="OB_NTP_bind"/>
    <property type="match status" value="1"/>
</dbReference>
<dbReference type="InterPro" id="IPR002464">
    <property type="entry name" value="DNA/RNA_helicase_DEAH_CS"/>
</dbReference>
<dbReference type="CDD" id="cd18791">
    <property type="entry name" value="SF2_C_RHA"/>
    <property type="match status" value="1"/>
</dbReference>
<dbReference type="InterPro" id="IPR009000">
    <property type="entry name" value="Transl_B-barrel_sf"/>
</dbReference>
<dbReference type="Gene3D" id="2.40.10.190">
    <property type="entry name" value="translation elongation factor selb, chain A, domain 4"/>
    <property type="match status" value="1"/>
</dbReference>
<keyword evidence="6" id="KW-0067">ATP-binding</keyword>
<dbReference type="InterPro" id="IPR038661">
    <property type="entry name" value="Ribosomal_eL33_sf"/>
</dbReference>
<dbReference type="Pfam" id="PF04408">
    <property type="entry name" value="WHD_HA2"/>
    <property type="match status" value="1"/>
</dbReference>
<dbReference type="FunFam" id="1.20.120.1080:FF:000024">
    <property type="entry name" value="ATP-dependent RNA helicase DHX8"/>
    <property type="match status" value="1"/>
</dbReference>
<dbReference type="GO" id="GO:0006412">
    <property type="term" value="P:translation"/>
    <property type="evidence" value="ECO:0007669"/>
    <property type="project" value="InterPro"/>
</dbReference>
<dbReference type="InterPro" id="IPR001780">
    <property type="entry name" value="Ribosomal_eL33"/>
</dbReference>
<evidence type="ECO:0000256" key="10">
    <source>
        <dbReference type="SAM" id="MobiDB-lite"/>
    </source>
</evidence>
<dbReference type="GO" id="GO:1990904">
    <property type="term" value="C:ribonucleoprotein complex"/>
    <property type="evidence" value="ECO:0007669"/>
    <property type="project" value="UniProtKB-KW"/>
</dbReference>
<evidence type="ECO:0000256" key="5">
    <source>
        <dbReference type="ARBA" id="ARBA00022806"/>
    </source>
</evidence>
<keyword evidence="7" id="KW-0689">Ribosomal protein</keyword>
<keyword evidence="8" id="KW-0687">Ribonucleoprotein</keyword>
<organism evidence="13 14">
    <name type="scientific">Phytophthora kernoviae</name>
    <dbReference type="NCBI Taxonomy" id="325452"/>
    <lineage>
        <taxon>Eukaryota</taxon>
        <taxon>Sar</taxon>
        <taxon>Stramenopiles</taxon>
        <taxon>Oomycota</taxon>
        <taxon>Peronosporomycetes</taxon>
        <taxon>Peronosporales</taxon>
        <taxon>Peronosporaceae</taxon>
        <taxon>Phytophthora</taxon>
    </lineage>
</organism>
<dbReference type="FunFam" id="3.40.50.300:FF:000767">
    <property type="entry name" value="Putative ATP-dependent RNA helicase DHX35"/>
    <property type="match status" value="1"/>
</dbReference>
<dbReference type="InterPro" id="IPR048333">
    <property type="entry name" value="HA2_WH"/>
</dbReference>
<protein>
    <recommendedName>
        <fullName evidence="2">RNA helicase</fullName>
        <ecNumber evidence="2">3.6.4.13</ecNumber>
    </recommendedName>
</protein>
<proteinExistence type="inferred from homology"/>
<dbReference type="PROSITE" id="PS51192">
    <property type="entry name" value="HELICASE_ATP_BIND_1"/>
    <property type="match status" value="1"/>
</dbReference>
<feature type="domain" description="Helicase C-terminal" evidence="12">
    <location>
        <begin position="240"/>
        <end position="421"/>
    </location>
</feature>
<dbReference type="SMART" id="SM00847">
    <property type="entry name" value="HA2"/>
    <property type="match status" value="1"/>
</dbReference>
<dbReference type="GO" id="GO:0003725">
    <property type="term" value="F:double-stranded RNA binding"/>
    <property type="evidence" value="ECO:0007669"/>
    <property type="project" value="TreeGrafter"/>
</dbReference>
<keyword evidence="3" id="KW-0547">Nucleotide-binding</keyword>
<dbReference type="PANTHER" id="PTHR18934:SF118">
    <property type="entry name" value="ATP-DEPENDENT RNA HELICASE DHX33"/>
    <property type="match status" value="1"/>
</dbReference>
<reference evidence="13 14" key="1">
    <citation type="submission" date="2018-07" db="EMBL/GenBank/DDBJ databases">
        <title>Genome sequencing of oomycete isolates from Chile give support for New Zealand origin for Phytophthora kernoviae and make available the first Nothophytophthora sp. genome.</title>
        <authorList>
            <person name="Studholme D.J."/>
            <person name="Sanfuentes E."/>
            <person name="Panda P."/>
            <person name="Hill R."/>
            <person name="Sambles C."/>
            <person name="Grant M."/>
            <person name="Williams N.M."/>
            <person name="Mcdougal R.L."/>
        </authorList>
    </citation>
    <scope>NUCLEOTIDE SEQUENCE [LARGE SCALE GENOMIC DNA]</scope>
    <source>
        <strain evidence="13">Chile7</strain>
    </source>
</reference>
<comment type="similarity">
    <text evidence="1">Belongs to the eukaryotic ribosomal protein eL33 family.</text>
</comment>
<dbReference type="PANTHER" id="PTHR18934">
    <property type="entry name" value="ATP-DEPENDENT RNA HELICASE"/>
    <property type="match status" value="1"/>
</dbReference>
<dbReference type="Pfam" id="PF00271">
    <property type="entry name" value="Helicase_C"/>
    <property type="match status" value="1"/>
</dbReference>
<evidence type="ECO:0000256" key="2">
    <source>
        <dbReference type="ARBA" id="ARBA00012552"/>
    </source>
</evidence>
<sequence length="787" mass="88541">MAMTSNGARKRPMHGAGSAHEHRKKHQHRPNNVSPAIVELQRTRQRLPIYTHRSKIIDAVKNHQVVILVGETGSGKTTQIPQYIWESDRAHARVAITQPRRVAAITVAQRVCEEANRGPLGDSVGYCVRFDDTTSKNTKLKFMTDGMLVREALLSPTLERYSVIVLDEAHERTLQTDILFGIVKRAMRQRKNLKVVVMSATLDVALFRRFFEDFKPSILQIPGRQFQVDVFYTAKTQPDYLDSALVAVLQIHLDEKTSNGSILVFLTGQEDIETLETLLDEYARSLPADALKLMVCPIFAAMPREQQMKVFDPAPAGVRKVILATNIAETSITINGVRYVVDTGLVKQRSFVASSGMEMLQTESVSKAQAWQRTGRAGREAPGICYRLFPEETFEQLPERAIADIQRVSLEVVVLQLKCMGIDDVLSFDFIEKPLKTSLVKALEKLYALGALDNKGKLTTRGRQMAGLPVEPMYAVMLLKATELGCAEEALSVVSMLSVESIFYSPRDKKAEAAQSRARFIAYEGDQITLLNVFNAYVQSGAKQRNKWCRDHYINHRAMTRVESVRMQLKGYLEKLELPIDSSFPDIDPLRKSIVAGFFLNTAMRSVAEGLGGSKTAYKTMCGRSEIVKVHPSSSLFMRNPPPKWVVYNELVFTSKHYIRSVLVIEKEWLVELAPTFFAKKSSPTRLYVKGVFLGYKRGLRNQYSHTALVKIQGLTDKKDVDFYLGKKIAYIYKAKSLKNGSQFRVVWGKVMRAHGSNGVVRAKFAKNLPAEAMSKSVRVMLYPSRV</sequence>
<evidence type="ECO:0000256" key="3">
    <source>
        <dbReference type="ARBA" id="ARBA00022741"/>
    </source>
</evidence>
<dbReference type="GO" id="GO:0005730">
    <property type="term" value="C:nucleolus"/>
    <property type="evidence" value="ECO:0007669"/>
    <property type="project" value="TreeGrafter"/>
</dbReference>
<dbReference type="Gene3D" id="1.20.120.1080">
    <property type="match status" value="1"/>
</dbReference>
<dbReference type="FunFam" id="3.40.50.300:FF:002840">
    <property type="entry name" value="Pre-mRNA splicing factor ATP-dependent RNA helicase, putative"/>
    <property type="match status" value="1"/>
</dbReference>
<gene>
    <name evidence="13" type="ORF">BBJ29_004098</name>
</gene>
<dbReference type="GO" id="GO:0003724">
    <property type="term" value="F:RNA helicase activity"/>
    <property type="evidence" value="ECO:0007669"/>
    <property type="project" value="UniProtKB-EC"/>
</dbReference>
<dbReference type="GO" id="GO:0003735">
    <property type="term" value="F:structural constituent of ribosome"/>
    <property type="evidence" value="ECO:0007669"/>
    <property type="project" value="InterPro"/>
</dbReference>
<keyword evidence="4" id="KW-0378">Hydrolase</keyword>
<evidence type="ECO:0000256" key="4">
    <source>
        <dbReference type="ARBA" id="ARBA00022801"/>
    </source>
</evidence>
<dbReference type="AlphaFoldDB" id="A0A421FJJ4"/>
<keyword evidence="5" id="KW-0347">Helicase</keyword>
<dbReference type="Proteomes" id="UP000284657">
    <property type="component" value="Unassembled WGS sequence"/>
</dbReference>
<dbReference type="GO" id="GO:0005524">
    <property type="term" value="F:ATP binding"/>
    <property type="evidence" value="ECO:0007669"/>
    <property type="project" value="UniProtKB-KW"/>
</dbReference>
<dbReference type="GO" id="GO:0045943">
    <property type="term" value="P:positive regulation of transcription by RNA polymerase I"/>
    <property type="evidence" value="ECO:0007669"/>
    <property type="project" value="TreeGrafter"/>
</dbReference>
<dbReference type="FunFam" id="2.40.10.190:FF:000001">
    <property type="entry name" value="60S ribosomal protein L35a"/>
    <property type="match status" value="1"/>
</dbReference>
<dbReference type="InterPro" id="IPR001650">
    <property type="entry name" value="Helicase_C-like"/>
</dbReference>
<evidence type="ECO:0000256" key="1">
    <source>
        <dbReference type="ARBA" id="ARBA00009269"/>
    </source>
</evidence>
<evidence type="ECO:0000256" key="7">
    <source>
        <dbReference type="ARBA" id="ARBA00022980"/>
    </source>
</evidence>
<name>A0A421FJJ4_9STRA</name>
<evidence type="ECO:0000259" key="11">
    <source>
        <dbReference type="PROSITE" id="PS51192"/>
    </source>
</evidence>
<dbReference type="Gene3D" id="3.40.50.300">
    <property type="entry name" value="P-loop containing nucleotide triphosphate hydrolases"/>
    <property type="match status" value="2"/>
</dbReference>
<dbReference type="InterPro" id="IPR007502">
    <property type="entry name" value="Helicase-assoc_dom"/>
</dbReference>
<dbReference type="InterPro" id="IPR014001">
    <property type="entry name" value="Helicase_ATP-bd"/>
</dbReference>
<dbReference type="Pfam" id="PF00270">
    <property type="entry name" value="DEAD"/>
    <property type="match status" value="1"/>
</dbReference>
<dbReference type="SUPFAM" id="SSF52540">
    <property type="entry name" value="P-loop containing nucleoside triphosphate hydrolases"/>
    <property type="match status" value="1"/>
</dbReference>
<dbReference type="InterPro" id="IPR018266">
    <property type="entry name" value="Ribosomal_eL33_CS"/>
</dbReference>
<dbReference type="EMBL" id="MBAD02002644">
    <property type="protein sequence ID" value="RLN45783.1"/>
    <property type="molecule type" value="Genomic_DNA"/>
</dbReference>